<dbReference type="PANTHER" id="PTHR36056:SF1">
    <property type="entry name" value="PROTEIN, PUTATIVE-RELATED"/>
    <property type="match status" value="1"/>
</dbReference>
<feature type="region of interest" description="Disordered" evidence="1">
    <location>
        <begin position="449"/>
        <end position="475"/>
    </location>
</feature>
<evidence type="ECO:0000313" key="3">
    <source>
        <dbReference type="Proteomes" id="UP000187406"/>
    </source>
</evidence>
<feature type="compositionally biased region" description="Basic and acidic residues" evidence="1">
    <location>
        <begin position="254"/>
        <end position="269"/>
    </location>
</feature>
<dbReference type="Proteomes" id="UP000187406">
    <property type="component" value="Unassembled WGS sequence"/>
</dbReference>
<dbReference type="InParanoid" id="A0A1Q3BND0"/>
<feature type="compositionally biased region" description="Basic and acidic residues" evidence="1">
    <location>
        <begin position="451"/>
        <end position="474"/>
    </location>
</feature>
<feature type="compositionally biased region" description="Basic and acidic residues" evidence="1">
    <location>
        <begin position="142"/>
        <end position="158"/>
    </location>
</feature>
<evidence type="ECO:0000256" key="1">
    <source>
        <dbReference type="SAM" id="MobiDB-lite"/>
    </source>
</evidence>
<organism evidence="2 3">
    <name type="scientific">Cephalotus follicularis</name>
    <name type="common">Albany pitcher plant</name>
    <dbReference type="NCBI Taxonomy" id="3775"/>
    <lineage>
        <taxon>Eukaryota</taxon>
        <taxon>Viridiplantae</taxon>
        <taxon>Streptophyta</taxon>
        <taxon>Embryophyta</taxon>
        <taxon>Tracheophyta</taxon>
        <taxon>Spermatophyta</taxon>
        <taxon>Magnoliopsida</taxon>
        <taxon>eudicotyledons</taxon>
        <taxon>Gunneridae</taxon>
        <taxon>Pentapetalae</taxon>
        <taxon>rosids</taxon>
        <taxon>fabids</taxon>
        <taxon>Oxalidales</taxon>
        <taxon>Cephalotaceae</taxon>
        <taxon>Cephalotus</taxon>
    </lineage>
</organism>
<dbReference type="OrthoDB" id="765741at2759"/>
<dbReference type="STRING" id="3775.A0A1Q3BND0"/>
<feature type="region of interest" description="Disordered" evidence="1">
    <location>
        <begin position="105"/>
        <end position="316"/>
    </location>
</feature>
<keyword evidence="3" id="KW-1185">Reference proteome</keyword>
<sequence length="731" mass="80159">MHARHRPGNGYRPHPLGMGMGMTASRISPEGSVRGHGFYNSEYRSFNRGFGQGQGQPKSYQPPAPKPRKASATVVGSSTGGSGDIFMEAGRLAAEYLVSQGLLPPSALSGKWPNGNLKDFRSQDGEESRASALTRLGNSSSDSRRRYPDDYNSKYFGKERRRGIFRGDQREYGKSVSWSDRSMVSPDMEGEDDSVSGCQEEPLAGKADGNGLQISGSSEFAPKSGEAGDAESESEKCQFLDDLGSKTSSGAGKDLSHETDDEFSKRSDDSATLSAGTGEVKYGTGNDENEKQDVMEDSPNQQCDVEGDPPSKNGTDLVTLCKFAKVPTKTRSSLSCRGSKVDSVPYNEVQNTLDIGPQRETEVLVEDASLDSTSGDMLSDKSHISKCPNPENLKAESVPSIEDVGALGAAYDVEQGKWTRFQSFPDRALIHDNEKESGQGLQILQSLSSMAKDRGEKRAIEESDTREGSKKPREWLPPMVDKAEKVLNSSNLSENRASSQDEVASAVEKLTVSVAPQSLISNPQIPNAGGEMSTEYGQEKQLFPSSFKICDLNLMEASDMNENHHSDIMLIHPSITENKKEAARVDSDLSMSNSYMSREYSRHISNVKEIEVIDLEDDSNQEEKVIDDFEKKTDTMFRSLDGFSNHAQNSGHIPEVQDQYDGLMLTEYLNAFSNSPPVPEDINPLQNEMGLPDGEEALADDDSIYMSLGEIPLSFLPAWEHPPRREYEKPF</sequence>
<dbReference type="InterPro" id="IPR040276">
    <property type="entry name" value="At4g26450-like"/>
</dbReference>
<reference evidence="3" key="1">
    <citation type="submission" date="2016-04" db="EMBL/GenBank/DDBJ databases">
        <title>Cephalotus genome sequencing.</title>
        <authorList>
            <person name="Fukushima K."/>
            <person name="Hasebe M."/>
            <person name="Fang X."/>
        </authorList>
    </citation>
    <scope>NUCLEOTIDE SEQUENCE [LARGE SCALE GENOMIC DNA]</scope>
    <source>
        <strain evidence="3">cv. St1</strain>
    </source>
</reference>
<protein>
    <submittedName>
        <fullName evidence="2">Uncharacterized protein</fullName>
    </submittedName>
</protein>
<dbReference type="AlphaFoldDB" id="A0A1Q3BND0"/>
<feature type="compositionally biased region" description="Basic and acidic residues" evidence="1">
    <location>
        <begin position="118"/>
        <end position="129"/>
    </location>
</feature>
<gene>
    <name evidence="2" type="ORF">CFOL_v3_12875</name>
</gene>
<feature type="region of interest" description="Disordered" evidence="1">
    <location>
        <begin position="370"/>
        <end position="394"/>
    </location>
</feature>
<dbReference type="FunCoup" id="A0A1Q3BND0">
    <property type="interactions" value="2575"/>
</dbReference>
<comment type="caution">
    <text evidence="2">The sequence shown here is derived from an EMBL/GenBank/DDBJ whole genome shotgun (WGS) entry which is preliminary data.</text>
</comment>
<name>A0A1Q3BND0_CEPFO</name>
<dbReference type="PANTHER" id="PTHR36056">
    <property type="entry name" value="PROTEIN, PUTATIVE-RELATED"/>
    <property type="match status" value="1"/>
</dbReference>
<proteinExistence type="predicted"/>
<dbReference type="EMBL" id="BDDD01000719">
    <property type="protein sequence ID" value="GAV69374.1"/>
    <property type="molecule type" value="Genomic_DNA"/>
</dbReference>
<evidence type="ECO:0000313" key="2">
    <source>
        <dbReference type="EMBL" id="GAV69374.1"/>
    </source>
</evidence>
<feature type="region of interest" description="Disordered" evidence="1">
    <location>
        <begin position="1"/>
        <end position="81"/>
    </location>
</feature>
<accession>A0A1Q3BND0</accession>